<reference evidence="1" key="1">
    <citation type="submission" date="2021-02" db="EMBL/GenBank/DDBJ databases">
        <authorList>
            <person name="Nowell W R."/>
        </authorList>
    </citation>
    <scope>NUCLEOTIDE SEQUENCE</scope>
</reference>
<comment type="caution">
    <text evidence="1">The sequence shown here is derived from an EMBL/GenBank/DDBJ whole genome shotgun (WGS) entry which is preliminary data.</text>
</comment>
<organism evidence="1 2">
    <name type="scientific">Adineta steineri</name>
    <dbReference type="NCBI Taxonomy" id="433720"/>
    <lineage>
        <taxon>Eukaryota</taxon>
        <taxon>Metazoa</taxon>
        <taxon>Spiralia</taxon>
        <taxon>Gnathifera</taxon>
        <taxon>Rotifera</taxon>
        <taxon>Eurotatoria</taxon>
        <taxon>Bdelloidea</taxon>
        <taxon>Adinetida</taxon>
        <taxon>Adinetidae</taxon>
        <taxon>Adineta</taxon>
    </lineage>
</organism>
<proteinExistence type="predicted"/>
<sequence length="37" mass="4236">MPNLEELYLSIIKYLNSSSTDSFEIPITLRNTSTKCI</sequence>
<protein>
    <submittedName>
        <fullName evidence="1">Uncharacterized protein</fullName>
    </submittedName>
</protein>
<dbReference type="AlphaFoldDB" id="A0A815S1B4"/>
<dbReference type="EMBL" id="CAJNOG010002028">
    <property type="protein sequence ID" value="CAF1485628.1"/>
    <property type="molecule type" value="Genomic_DNA"/>
</dbReference>
<accession>A0A815S1B4</accession>
<evidence type="ECO:0000313" key="2">
    <source>
        <dbReference type="Proteomes" id="UP000663845"/>
    </source>
</evidence>
<dbReference type="Proteomes" id="UP000663845">
    <property type="component" value="Unassembled WGS sequence"/>
</dbReference>
<evidence type="ECO:0000313" key="1">
    <source>
        <dbReference type="EMBL" id="CAF1485628.1"/>
    </source>
</evidence>
<gene>
    <name evidence="1" type="ORF">JYZ213_LOCUS42626</name>
</gene>
<feature type="non-terminal residue" evidence="1">
    <location>
        <position position="37"/>
    </location>
</feature>
<name>A0A815S1B4_9BILA</name>